<dbReference type="EMBL" id="BLIV01000002">
    <property type="protein sequence ID" value="GFE49733.1"/>
    <property type="molecule type" value="Genomic_DNA"/>
</dbReference>
<dbReference type="PANTHER" id="PTHR43857:SF1">
    <property type="entry name" value="YJGH FAMILY PROTEIN"/>
    <property type="match status" value="1"/>
</dbReference>
<dbReference type="Pfam" id="PF01042">
    <property type="entry name" value="Ribonuc_L-PSP"/>
    <property type="match status" value="1"/>
</dbReference>
<sequence>MSATFSYADQITGFAGTSACVMLRGFTVTEPDMKALAPDSIAPPFARYSHGVELPAGTRLVRTSGQLGLAADGSVPADAQSQAEICFANIAAILGEAGMTAQNVCHLSAYVTDRMYMQGYMAARDEFLRDVAVLPSSTLVIVSGFTRPEFVVEVEVWAAAAP</sequence>
<organism evidence="1 2">
    <name type="scientific">Roseobacter cerasinus</name>
    <dbReference type="NCBI Taxonomy" id="2602289"/>
    <lineage>
        <taxon>Bacteria</taxon>
        <taxon>Pseudomonadati</taxon>
        <taxon>Pseudomonadota</taxon>
        <taxon>Alphaproteobacteria</taxon>
        <taxon>Rhodobacterales</taxon>
        <taxon>Roseobacteraceae</taxon>
        <taxon>Roseobacter</taxon>
    </lineage>
</organism>
<proteinExistence type="predicted"/>
<accession>A0A640VNA8</accession>
<dbReference type="PANTHER" id="PTHR43857">
    <property type="entry name" value="BLR7761 PROTEIN"/>
    <property type="match status" value="1"/>
</dbReference>
<protein>
    <submittedName>
        <fullName evidence="1">Uncharacterized protein</fullName>
    </submittedName>
</protein>
<dbReference type="Proteomes" id="UP000436522">
    <property type="component" value="Unassembled WGS sequence"/>
</dbReference>
<keyword evidence="2" id="KW-1185">Reference proteome</keyword>
<evidence type="ECO:0000313" key="2">
    <source>
        <dbReference type="Proteomes" id="UP000436522"/>
    </source>
</evidence>
<gene>
    <name evidence="1" type="ORF">So717_14860</name>
</gene>
<dbReference type="AlphaFoldDB" id="A0A640VNA8"/>
<evidence type="ECO:0000313" key="1">
    <source>
        <dbReference type="EMBL" id="GFE49733.1"/>
    </source>
</evidence>
<dbReference type="SUPFAM" id="SSF55298">
    <property type="entry name" value="YjgF-like"/>
    <property type="match status" value="1"/>
</dbReference>
<name>A0A640VNA8_9RHOB</name>
<comment type="caution">
    <text evidence="1">The sequence shown here is derived from an EMBL/GenBank/DDBJ whole genome shotgun (WGS) entry which is preliminary data.</text>
</comment>
<reference evidence="1 2" key="1">
    <citation type="submission" date="2019-12" db="EMBL/GenBank/DDBJ databases">
        <title>Roseobacter cerasinus sp. nov., isolated from seawater around aquaculture.</title>
        <authorList>
            <person name="Muramatsu S."/>
            <person name="Takabe Y."/>
            <person name="Mori K."/>
            <person name="Takaichi S."/>
            <person name="Hanada S."/>
        </authorList>
    </citation>
    <scope>NUCLEOTIDE SEQUENCE [LARGE SCALE GENOMIC DNA]</scope>
    <source>
        <strain evidence="1 2">AI77</strain>
    </source>
</reference>
<dbReference type="CDD" id="cd00448">
    <property type="entry name" value="YjgF_YER057c_UK114_family"/>
    <property type="match status" value="1"/>
</dbReference>
<dbReference type="Gene3D" id="3.30.1330.40">
    <property type="entry name" value="RutC-like"/>
    <property type="match status" value="1"/>
</dbReference>
<dbReference type="InterPro" id="IPR006175">
    <property type="entry name" value="YjgF/YER057c/UK114"/>
</dbReference>
<dbReference type="InterPro" id="IPR035959">
    <property type="entry name" value="RutC-like_sf"/>
</dbReference>